<dbReference type="SUPFAM" id="SSF52402">
    <property type="entry name" value="Adenine nucleotide alpha hydrolases-like"/>
    <property type="match status" value="2"/>
</dbReference>
<dbReference type="Pfam" id="PF00582">
    <property type="entry name" value="Usp"/>
    <property type="match status" value="1"/>
</dbReference>
<protein>
    <recommendedName>
        <fullName evidence="2">UspA domain-containing protein</fullName>
    </recommendedName>
</protein>
<reference evidence="3" key="2">
    <citation type="submission" date="2020-09" db="EMBL/GenBank/DDBJ databases">
        <authorList>
            <person name="Sun Q."/>
            <person name="Zhou Y."/>
        </authorList>
    </citation>
    <scope>NUCLEOTIDE SEQUENCE</scope>
    <source>
        <strain evidence="3">CGMCC 1.15448</strain>
    </source>
</reference>
<dbReference type="EMBL" id="BMJC01000002">
    <property type="protein sequence ID" value="GGA94449.1"/>
    <property type="molecule type" value="Genomic_DNA"/>
</dbReference>
<evidence type="ECO:0000256" key="1">
    <source>
        <dbReference type="ARBA" id="ARBA00008791"/>
    </source>
</evidence>
<evidence type="ECO:0000259" key="2">
    <source>
        <dbReference type="Pfam" id="PF00582"/>
    </source>
</evidence>
<dbReference type="PANTHER" id="PTHR46268">
    <property type="entry name" value="STRESS RESPONSE PROTEIN NHAX"/>
    <property type="match status" value="1"/>
</dbReference>
<reference evidence="3" key="1">
    <citation type="journal article" date="2014" name="Int. J. Syst. Evol. Microbiol.">
        <title>Complete genome sequence of Corynebacterium casei LMG S-19264T (=DSM 44701T), isolated from a smear-ripened cheese.</title>
        <authorList>
            <consortium name="US DOE Joint Genome Institute (JGI-PGF)"/>
            <person name="Walter F."/>
            <person name="Albersmeier A."/>
            <person name="Kalinowski J."/>
            <person name="Ruckert C."/>
        </authorList>
    </citation>
    <scope>NUCLEOTIDE SEQUENCE</scope>
    <source>
        <strain evidence="3">CGMCC 1.15448</strain>
    </source>
</reference>
<dbReference type="InterPro" id="IPR006015">
    <property type="entry name" value="Universal_stress_UspA"/>
</dbReference>
<evidence type="ECO:0000313" key="3">
    <source>
        <dbReference type="EMBL" id="GGA94449.1"/>
    </source>
</evidence>
<dbReference type="Gene3D" id="3.40.50.12370">
    <property type="match status" value="1"/>
</dbReference>
<dbReference type="PRINTS" id="PR01438">
    <property type="entry name" value="UNVRSLSTRESS"/>
</dbReference>
<comment type="caution">
    <text evidence="3">The sequence shown here is derived from an EMBL/GenBank/DDBJ whole genome shotgun (WGS) entry which is preliminary data.</text>
</comment>
<dbReference type="PANTHER" id="PTHR46268:SF6">
    <property type="entry name" value="UNIVERSAL STRESS PROTEIN UP12"/>
    <property type="match status" value="1"/>
</dbReference>
<accession>A0A8J2UC06</accession>
<dbReference type="InterPro" id="IPR006016">
    <property type="entry name" value="UspA"/>
</dbReference>
<gene>
    <name evidence="3" type="ORF">GCM10011511_17180</name>
</gene>
<proteinExistence type="inferred from homology"/>
<sequence>MKSIVVPVNYTKNAANAARYAADLALSLGADIHLVYVFEIPLTLSEAPLPPGAFEELELGKVTLLRDLKRELTARTTEPLNITTTIEVGNVETQLEVFCKTKDPFLVVMGASGNGIDNIFAGSNTILAVRQLPYPVLVVPEKASFNSIGKIVVACDREDILTGLPSALPYLKELGRHLPGTRVEILHVITDKEESTTELEEAYNSWKGEVSSLLPILHFIRRSKVENGIDDYLKGCVAGLVMVFPKNHGPLEFHKSQARKVVLHCALPVMSVHER</sequence>
<feature type="domain" description="UspA" evidence="2">
    <location>
        <begin position="1"/>
        <end position="140"/>
    </location>
</feature>
<name>A0A8J2UC06_9BACT</name>
<comment type="similarity">
    <text evidence="1">Belongs to the universal stress protein A family.</text>
</comment>
<dbReference type="AlphaFoldDB" id="A0A8J2UC06"/>
<evidence type="ECO:0000313" key="4">
    <source>
        <dbReference type="Proteomes" id="UP000607559"/>
    </source>
</evidence>
<dbReference type="Proteomes" id="UP000607559">
    <property type="component" value="Unassembled WGS sequence"/>
</dbReference>
<dbReference type="CDD" id="cd00293">
    <property type="entry name" value="USP-like"/>
    <property type="match status" value="1"/>
</dbReference>
<dbReference type="RefSeq" id="WP_188930644.1">
    <property type="nucleotide sequence ID" value="NZ_BMJC01000002.1"/>
</dbReference>
<organism evidence="3 4">
    <name type="scientific">Puia dinghuensis</name>
    <dbReference type="NCBI Taxonomy" id="1792502"/>
    <lineage>
        <taxon>Bacteria</taxon>
        <taxon>Pseudomonadati</taxon>
        <taxon>Bacteroidota</taxon>
        <taxon>Chitinophagia</taxon>
        <taxon>Chitinophagales</taxon>
        <taxon>Chitinophagaceae</taxon>
        <taxon>Puia</taxon>
    </lineage>
</organism>
<keyword evidence="4" id="KW-1185">Reference proteome</keyword>